<dbReference type="GO" id="GO:0016020">
    <property type="term" value="C:membrane"/>
    <property type="evidence" value="ECO:0007669"/>
    <property type="project" value="UniProtKB-SubCell"/>
</dbReference>
<keyword evidence="10" id="KW-0325">Glycoprotein</keyword>
<keyword evidence="5 12" id="KW-0732">Signal</keyword>
<dbReference type="SUPFAM" id="SSF56487">
    <property type="entry name" value="SRCR-like"/>
    <property type="match status" value="3"/>
</dbReference>
<organism evidence="15 16">
    <name type="scientific">Acanthochromis polyacanthus</name>
    <name type="common">spiny chromis</name>
    <dbReference type="NCBI Taxonomy" id="80966"/>
    <lineage>
        <taxon>Eukaryota</taxon>
        <taxon>Metazoa</taxon>
        <taxon>Chordata</taxon>
        <taxon>Craniata</taxon>
        <taxon>Vertebrata</taxon>
        <taxon>Euteleostomi</taxon>
        <taxon>Actinopterygii</taxon>
        <taxon>Neopterygii</taxon>
        <taxon>Teleostei</taxon>
        <taxon>Neoteleostei</taxon>
        <taxon>Acanthomorphata</taxon>
        <taxon>Ovalentaria</taxon>
        <taxon>Pomacentridae</taxon>
        <taxon>Acanthochromis</taxon>
    </lineage>
</organism>
<dbReference type="Pfam" id="PF00530">
    <property type="entry name" value="SRCR"/>
    <property type="match status" value="3"/>
</dbReference>
<name>A0A3Q1FQJ7_9TELE</name>
<feature type="domain" description="Ig-like" evidence="14">
    <location>
        <begin position="262"/>
        <end position="358"/>
    </location>
</feature>
<dbReference type="PROSITE" id="PS50835">
    <property type="entry name" value="IG_LIKE"/>
    <property type="match status" value="1"/>
</dbReference>
<feature type="domain" description="SRCR" evidence="13">
    <location>
        <begin position="160"/>
        <end position="256"/>
    </location>
</feature>
<dbReference type="GeneTree" id="ENSGT00940000163299"/>
<evidence type="ECO:0000256" key="8">
    <source>
        <dbReference type="ARBA" id="ARBA00023136"/>
    </source>
</evidence>
<evidence type="ECO:0000256" key="9">
    <source>
        <dbReference type="ARBA" id="ARBA00023157"/>
    </source>
</evidence>
<keyword evidence="3" id="KW-0964">Secreted</keyword>
<evidence type="ECO:0000256" key="5">
    <source>
        <dbReference type="ARBA" id="ARBA00022729"/>
    </source>
</evidence>
<dbReference type="SMART" id="SM00202">
    <property type="entry name" value="SR"/>
    <property type="match status" value="3"/>
</dbReference>
<feature type="domain" description="SRCR" evidence="13">
    <location>
        <begin position="367"/>
        <end position="470"/>
    </location>
</feature>
<proteinExistence type="predicted"/>
<feature type="disulfide bond" evidence="11">
    <location>
        <begin position="441"/>
        <end position="451"/>
    </location>
</feature>
<keyword evidence="16" id="KW-1185">Reference proteome</keyword>
<dbReference type="PANTHER" id="PTHR19331:SF22">
    <property type="entry name" value="DELETED IN MALIGNANT BRAIN TUMORS 1 PROTEIN"/>
    <property type="match status" value="1"/>
</dbReference>
<feature type="disulfide bond" evidence="11">
    <location>
        <begin position="229"/>
        <end position="239"/>
    </location>
</feature>
<dbReference type="SUPFAM" id="SSF48726">
    <property type="entry name" value="Immunoglobulin"/>
    <property type="match status" value="1"/>
</dbReference>
<dbReference type="Gene3D" id="3.10.250.10">
    <property type="entry name" value="SRCR-like domain"/>
    <property type="match status" value="3"/>
</dbReference>
<dbReference type="InParanoid" id="A0A3Q1FQJ7"/>
<evidence type="ECO:0000256" key="10">
    <source>
        <dbReference type="ARBA" id="ARBA00023180"/>
    </source>
</evidence>
<protein>
    <submittedName>
        <fullName evidence="15">Scavenger receptor cysteine-rich type 1 protein M130-like</fullName>
    </submittedName>
</protein>
<dbReference type="InterPro" id="IPR036772">
    <property type="entry name" value="SRCR-like_dom_sf"/>
</dbReference>
<dbReference type="Gene3D" id="2.60.40.10">
    <property type="entry name" value="Immunoglobulins"/>
    <property type="match status" value="1"/>
</dbReference>
<evidence type="ECO:0000256" key="4">
    <source>
        <dbReference type="ARBA" id="ARBA00022692"/>
    </source>
</evidence>
<reference evidence="15" key="2">
    <citation type="submission" date="2025-09" db="UniProtKB">
        <authorList>
            <consortium name="Ensembl"/>
        </authorList>
    </citation>
    <scope>IDENTIFICATION</scope>
</reference>
<reference evidence="15" key="1">
    <citation type="submission" date="2025-08" db="UniProtKB">
        <authorList>
            <consortium name="Ensembl"/>
        </authorList>
    </citation>
    <scope>IDENTIFICATION</scope>
</reference>
<evidence type="ECO:0000256" key="7">
    <source>
        <dbReference type="ARBA" id="ARBA00022989"/>
    </source>
</evidence>
<dbReference type="InterPro" id="IPR036179">
    <property type="entry name" value="Ig-like_dom_sf"/>
</dbReference>
<dbReference type="InterPro" id="IPR001190">
    <property type="entry name" value="SRCR"/>
</dbReference>
<comment type="caution">
    <text evidence="11">Lacks conserved residue(s) required for the propagation of feature annotation.</text>
</comment>
<evidence type="ECO:0000256" key="6">
    <source>
        <dbReference type="ARBA" id="ARBA00022737"/>
    </source>
</evidence>
<evidence type="ECO:0000256" key="1">
    <source>
        <dbReference type="ARBA" id="ARBA00004167"/>
    </source>
</evidence>
<sequence>MSLRWTLVAFCCFVLLTTEISGRRGSKRVRSKSSSAVARKPYNPLEDPGSSFGDDTVRLVGGFQCSGYLQVRFGPSWTSVCGTHLSFGAATVACRQLNCGFNGGFHSHAGSGCQNCSWSPEFRCGGGEEKLQNCSWTPLEEETMKHCNAAYLICREPGDVRLVGPWSPCAGRLELDFQEAWRPLSSLKSWSLKEASVVCRQLGCGSAASTSRVKLWERPQPIWRFFSDCHGSERALMDCGSVRKFVSVEGTEVICSDLLPRPSISLFSGEDSPENPDVVWKGHSFTIICSLEEMFYGGHFSLRFSGFNGSQSWTQRAQNRSAVFRFSAADEVHQGNYSCVYQKAVLNINSSSESPTLAVTVKEFEFLFLDDGVLRSDYSVVCSGRLVLSLGHMRLMSSESELWNRRLAAVVCRQLNCGSVVSVGTVDLVNRTEVWRFFSDCDGSESALMDCGNVEPWFSTSAVELTCTGR</sequence>
<dbReference type="PANTHER" id="PTHR19331">
    <property type="entry name" value="SCAVENGER RECEPTOR DOMAIN-CONTAINING"/>
    <property type="match status" value="1"/>
</dbReference>
<keyword evidence="9 11" id="KW-1015">Disulfide bond</keyword>
<dbReference type="Ensembl" id="ENSAPOT00000027366.1">
    <property type="protein sequence ID" value="ENSAPOP00000017932.1"/>
    <property type="gene ID" value="ENSAPOG00000021202.1"/>
</dbReference>
<feature type="domain" description="SRCR" evidence="13">
    <location>
        <begin position="57"/>
        <end position="155"/>
    </location>
</feature>
<dbReference type="InterPro" id="IPR007110">
    <property type="entry name" value="Ig-like_dom"/>
</dbReference>
<evidence type="ECO:0000259" key="14">
    <source>
        <dbReference type="PROSITE" id="PS50835"/>
    </source>
</evidence>
<accession>A0A3Q1FQJ7</accession>
<evidence type="ECO:0000256" key="2">
    <source>
        <dbReference type="ARBA" id="ARBA00004613"/>
    </source>
</evidence>
<dbReference type="AlphaFoldDB" id="A0A3Q1FQJ7"/>
<feature type="signal peptide" evidence="12">
    <location>
        <begin position="1"/>
        <end position="22"/>
    </location>
</feature>
<comment type="subcellular location">
    <subcellularLocation>
        <location evidence="1">Membrane</location>
        <topology evidence="1">Single-pass membrane protein</topology>
    </subcellularLocation>
    <subcellularLocation>
        <location evidence="2">Secreted</location>
    </subcellularLocation>
</comment>
<keyword evidence="7" id="KW-1133">Transmembrane helix</keyword>
<keyword evidence="8" id="KW-0472">Membrane</keyword>
<keyword evidence="4" id="KW-0812">Transmembrane</keyword>
<dbReference type="InterPro" id="IPR013783">
    <property type="entry name" value="Ig-like_fold"/>
</dbReference>
<evidence type="ECO:0000256" key="3">
    <source>
        <dbReference type="ARBA" id="ARBA00022525"/>
    </source>
</evidence>
<feature type="chain" id="PRO_5018682687" evidence="12">
    <location>
        <begin position="23"/>
        <end position="470"/>
    </location>
</feature>
<dbReference type="FunFam" id="3.10.250.10:FF:000016">
    <property type="entry name" value="Scavenger receptor cysteine-rich protein type 12"/>
    <property type="match status" value="1"/>
</dbReference>
<evidence type="ECO:0000256" key="11">
    <source>
        <dbReference type="PROSITE-ProRule" id="PRU00196"/>
    </source>
</evidence>
<evidence type="ECO:0000313" key="16">
    <source>
        <dbReference type="Proteomes" id="UP000257200"/>
    </source>
</evidence>
<dbReference type="STRING" id="80966.ENSAPOP00000017932"/>
<keyword evidence="6" id="KW-0677">Repeat</keyword>
<evidence type="ECO:0000259" key="13">
    <source>
        <dbReference type="PROSITE" id="PS50287"/>
    </source>
</evidence>
<dbReference type="PRINTS" id="PR00258">
    <property type="entry name" value="SPERACTRCPTR"/>
</dbReference>
<evidence type="ECO:0000256" key="12">
    <source>
        <dbReference type="SAM" id="SignalP"/>
    </source>
</evidence>
<dbReference type="PROSITE" id="PS50287">
    <property type="entry name" value="SRCR_2"/>
    <property type="match status" value="3"/>
</dbReference>
<feature type="disulfide bond" evidence="11">
    <location>
        <begin position="124"/>
        <end position="134"/>
    </location>
</feature>
<evidence type="ECO:0000313" key="15">
    <source>
        <dbReference type="Ensembl" id="ENSAPOP00000017932.1"/>
    </source>
</evidence>
<dbReference type="Proteomes" id="UP000257200">
    <property type="component" value="Unplaced"/>
</dbReference>